<organism evidence="1 2">
    <name type="scientific">Winogradskyella pacifica</name>
    <dbReference type="NCBI Taxonomy" id="664642"/>
    <lineage>
        <taxon>Bacteria</taxon>
        <taxon>Pseudomonadati</taxon>
        <taxon>Bacteroidota</taxon>
        <taxon>Flavobacteriia</taxon>
        <taxon>Flavobacteriales</taxon>
        <taxon>Flavobacteriaceae</taxon>
        <taxon>Winogradskyella</taxon>
    </lineage>
</organism>
<dbReference type="RefSeq" id="WP_115813126.1">
    <property type="nucleotide sequence ID" value="NZ_QREI01000032.1"/>
</dbReference>
<keyword evidence="2" id="KW-1185">Reference proteome</keyword>
<protein>
    <submittedName>
        <fullName evidence="1">YD repeat-containing protein</fullName>
    </submittedName>
</protein>
<accession>A0A3D9LKL5</accession>
<gene>
    <name evidence="1" type="ORF">DFQ09_1321</name>
</gene>
<evidence type="ECO:0000313" key="2">
    <source>
        <dbReference type="Proteomes" id="UP000256919"/>
    </source>
</evidence>
<dbReference type="AlphaFoldDB" id="A0A3D9LKL5"/>
<evidence type="ECO:0000313" key="1">
    <source>
        <dbReference type="EMBL" id="REE06917.1"/>
    </source>
</evidence>
<proteinExistence type="predicted"/>
<dbReference type="NCBIfam" id="TIGR01643">
    <property type="entry name" value="YD_repeat_2x"/>
    <property type="match status" value="1"/>
</dbReference>
<comment type="caution">
    <text evidence="1">The sequence shown here is derived from an EMBL/GenBank/DDBJ whole genome shotgun (WGS) entry which is preliminary data.</text>
</comment>
<sequence length="275" mass="33345">MRNFLLIILISVSTSSFSQVKIDTSDVKSIRYEWNINPKTNDTTLWTKLTEYKSGFFYEKIEFLNDTSKFGHFFIYKGKKTESQKRTDIENHVSGMGNGIINIYYDKFKNPDSIVLLKYEPDFKRVTTAIEKQYKRKGKLDFITDLDGKNYFKYNLFGKLKQIEHYRDSVLYKTSDFKNDLLINETFPTRKKYRKKFTYEYDKKGRLTKRDDKDSEFYRYEYNEFGLSKIEKVYKKKNVVMEYTLLIYDKNGKLERKKEFSRNDKLRNEFIYEYK</sequence>
<dbReference type="Gene3D" id="2.180.10.10">
    <property type="entry name" value="RHS repeat-associated core"/>
    <property type="match status" value="1"/>
</dbReference>
<dbReference type="InterPro" id="IPR006530">
    <property type="entry name" value="YD"/>
</dbReference>
<dbReference type="Proteomes" id="UP000256919">
    <property type="component" value="Unassembled WGS sequence"/>
</dbReference>
<name>A0A3D9LKL5_9FLAO</name>
<dbReference type="EMBL" id="QREI01000032">
    <property type="protein sequence ID" value="REE06917.1"/>
    <property type="molecule type" value="Genomic_DNA"/>
</dbReference>
<reference evidence="1 2" key="1">
    <citation type="submission" date="2018-07" db="EMBL/GenBank/DDBJ databases">
        <title>Genomic Encyclopedia of Type Strains, Phase III (KMG-III): the genomes of soil and plant-associated and newly described type strains.</title>
        <authorList>
            <person name="Whitman W."/>
        </authorList>
    </citation>
    <scope>NUCLEOTIDE SEQUENCE [LARGE SCALE GENOMIC DNA]</scope>
    <source>
        <strain evidence="1 2">CECT 7948</strain>
    </source>
</reference>
<dbReference type="OrthoDB" id="1431237at2"/>